<evidence type="ECO:0000313" key="2">
    <source>
        <dbReference type="EMBL" id="NKN32047.1"/>
    </source>
</evidence>
<keyword evidence="3" id="KW-1185">Reference proteome</keyword>
<name>A0ABX1I3F3_9GAMM</name>
<dbReference type="Proteomes" id="UP000740754">
    <property type="component" value="Unassembled WGS sequence"/>
</dbReference>
<sequence>MQIEHWHAQRDGALTEASMRRKLEARGFETRLDIYPPGTFLPDHDHGVDRIDGVICGRMRVGIGERSLVLEPGDLVVIPKHTFYQAEVIGDEPVVSLAAARQAAAESVALKRSTGS</sequence>
<dbReference type="EMBL" id="JAAXKX010000002">
    <property type="protein sequence ID" value="NKN32047.1"/>
    <property type="molecule type" value="Genomic_DNA"/>
</dbReference>
<dbReference type="Pfam" id="PF07883">
    <property type="entry name" value="Cupin_2"/>
    <property type="match status" value="1"/>
</dbReference>
<comment type="caution">
    <text evidence="2">The sequence shown here is derived from an EMBL/GenBank/DDBJ whole genome shotgun (WGS) entry which is preliminary data.</text>
</comment>
<dbReference type="SUPFAM" id="SSF51182">
    <property type="entry name" value="RmlC-like cupins"/>
    <property type="match status" value="1"/>
</dbReference>
<dbReference type="InterPro" id="IPR052535">
    <property type="entry name" value="Bacilysin_H2HPP_isomerase"/>
</dbReference>
<evidence type="ECO:0000259" key="1">
    <source>
        <dbReference type="Pfam" id="PF07883"/>
    </source>
</evidence>
<evidence type="ECO:0000313" key="3">
    <source>
        <dbReference type="Proteomes" id="UP000740754"/>
    </source>
</evidence>
<dbReference type="InterPro" id="IPR011051">
    <property type="entry name" value="RmlC_Cupin_sf"/>
</dbReference>
<dbReference type="PANTHER" id="PTHR40112">
    <property type="entry name" value="H2HPP ISOMERASE"/>
    <property type="match status" value="1"/>
</dbReference>
<dbReference type="InterPro" id="IPR013096">
    <property type="entry name" value="Cupin_2"/>
</dbReference>
<feature type="domain" description="Cupin type-2" evidence="1">
    <location>
        <begin position="34"/>
        <end position="96"/>
    </location>
</feature>
<protein>
    <submittedName>
        <fullName evidence="2">Cupin domain-containing protein</fullName>
    </submittedName>
</protein>
<accession>A0ABX1I3F3</accession>
<gene>
    <name evidence="2" type="ORF">HF203_02255</name>
</gene>
<organism evidence="2 3">
    <name type="scientific">Marichromatium bheemlicum</name>
    <dbReference type="NCBI Taxonomy" id="365339"/>
    <lineage>
        <taxon>Bacteria</taxon>
        <taxon>Pseudomonadati</taxon>
        <taxon>Pseudomonadota</taxon>
        <taxon>Gammaproteobacteria</taxon>
        <taxon>Chromatiales</taxon>
        <taxon>Chromatiaceae</taxon>
        <taxon>Marichromatium</taxon>
    </lineage>
</organism>
<dbReference type="InterPro" id="IPR014710">
    <property type="entry name" value="RmlC-like_jellyroll"/>
</dbReference>
<reference evidence="2 3" key="1">
    <citation type="submission" date="2020-04" db="EMBL/GenBank/DDBJ databases">
        <title>Draft Whole-Genome sequence of Marichromatium bheemlicum DSM 18632, type strain.</title>
        <authorList>
            <person name="Kyndt J.A."/>
            <person name="Meyer T.E."/>
        </authorList>
    </citation>
    <scope>NUCLEOTIDE SEQUENCE [LARGE SCALE GENOMIC DNA]</scope>
    <source>
        <strain evidence="2 3">DSM 18632</strain>
    </source>
</reference>
<dbReference type="RefSeq" id="WP_168666180.1">
    <property type="nucleotide sequence ID" value="NZ_JAAXKX010000002.1"/>
</dbReference>
<proteinExistence type="predicted"/>
<dbReference type="PANTHER" id="PTHR40112:SF1">
    <property type="entry name" value="H2HPP ISOMERASE"/>
    <property type="match status" value="1"/>
</dbReference>
<dbReference type="Gene3D" id="2.60.120.10">
    <property type="entry name" value="Jelly Rolls"/>
    <property type="match status" value="1"/>
</dbReference>